<reference evidence="2 3" key="1">
    <citation type="journal article" date="2006" name="Science">
        <title>The genome of black cottonwood, Populus trichocarpa (Torr. &amp; Gray).</title>
        <authorList>
            <person name="Tuskan G.A."/>
            <person name="Difazio S."/>
            <person name="Jansson S."/>
            <person name="Bohlmann J."/>
            <person name="Grigoriev I."/>
            <person name="Hellsten U."/>
            <person name="Putnam N."/>
            <person name="Ralph S."/>
            <person name="Rombauts S."/>
            <person name="Salamov A."/>
            <person name="Schein J."/>
            <person name="Sterck L."/>
            <person name="Aerts A."/>
            <person name="Bhalerao R.R."/>
            <person name="Bhalerao R.P."/>
            <person name="Blaudez D."/>
            <person name="Boerjan W."/>
            <person name="Brun A."/>
            <person name="Brunner A."/>
            <person name="Busov V."/>
            <person name="Campbell M."/>
            <person name="Carlson J."/>
            <person name="Chalot M."/>
            <person name="Chapman J."/>
            <person name="Chen G.L."/>
            <person name="Cooper D."/>
            <person name="Coutinho P.M."/>
            <person name="Couturier J."/>
            <person name="Covert S."/>
            <person name="Cronk Q."/>
            <person name="Cunningham R."/>
            <person name="Davis J."/>
            <person name="Degroeve S."/>
            <person name="Dejardin A."/>
            <person name="Depamphilis C."/>
            <person name="Detter J."/>
            <person name="Dirks B."/>
            <person name="Dubchak I."/>
            <person name="Duplessis S."/>
            <person name="Ehlting J."/>
            <person name="Ellis B."/>
            <person name="Gendler K."/>
            <person name="Goodstein D."/>
            <person name="Gribskov M."/>
            <person name="Grimwood J."/>
            <person name="Groover A."/>
            <person name="Gunter L."/>
            <person name="Hamberger B."/>
            <person name="Heinze B."/>
            <person name="Helariutta Y."/>
            <person name="Henrissat B."/>
            <person name="Holligan D."/>
            <person name="Holt R."/>
            <person name="Huang W."/>
            <person name="Islam-Faridi N."/>
            <person name="Jones S."/>
            <person name="Jones-Rhoades M."/>
            <person name="Jorgensen R."/>
            <person name="Joshi C."/>
            <person name="Kangasjarvi J."/>
            <person name="Karlsson J."/>
            <person name="Kelleher C."/>
            <person name="Kirkpatrick R."/>
            <person name="Kirst M."/>
            <person name="Kohler A."/>
            <person name="Kalluri U."/>
            <person name="Larimer F."/>
            <person name="Leebens-Mack J."/>
            <person name="Leple J.C."/>
            <person name="Locascio P."/>
            <person name="Lou Y."/>
            <person name="Lucas S."/>
            <person name="Martin F."/>
            <person name="Montanini B."/>
            <person name="Napoli C."/>
            <person name="Nelson D.R."/>
            <person name="Nelson C."/>
            <person name="Nieminen K."/>
            <person name="Nilsson O."/>
            <person name="Pereda V."/>
            <person name="Peter G."/>
            <person name="Philippe R."/>
            <person name="Pilate G."/>
            <person name="Poliakov A."/>
            <person name="Razumovskaya J."/>
            <person name="Richardson P."/>
            <person name="Rinaldi C."/>
            <person name="Ritland K."/>
            <person name="Rouze P."/>
            <person name="Ryaboy D."/>
            <person name="Schmutz J."/>
            <person name="Schrader J."/>
            <person name="Segerman B."/>
            <person name="Shin H."/>
            <person name="Siddiqui A."/>
            <person name="Sterky F."/>
            <person name="Terry A."/>
            <person name="Tsai C.J."/>
            <person name="Uberbacher E."/>
            <person name="Unneberg P."/>
            <person name="Vahala J."/>
            <person name="Wall K."/>
            <person name="Wessler S."/>
            <person name="Yang G."/>
            <person name="Yin T."/>
            <person name="Douglas C."/>
            <person name="Marra M."/>
            <person name="Sandberg G."/>
            <person name="Van de Peer Y."/>
            <person name="Rokhsar D."/>
        </authorList>
    </citation>
    <scope>NUCLEOTIDE SEQUENCE [LARGE SCALE GENOMIC DNA]</scope>
    <source>
        <strain evidence="3">cv. Nisqually</strain>
    </source>
</reference>
<accession>A0A3N7F5Q8</accession>
<evidence type="ECO:0000313" key="3">
    <source>
        <dbReference type="Proteomes" id="UP000006729"/>
    </source>
</evidence>
<evidence type="ECO:0000313" key="2">
    <source>
        <dbReference type="EMBL" id="RQO92413.1"/>
    </source>
</evidence>
<name>A0A3N7F5Q8_POPTR</name>
<dbReference type="InParanoid" id="A0A3N7F5Q8"/>
<feature type="region of interest" description="Disordered" evidence="1">
    <location>
        <begin position="51"/>
        <end position="70"/>
    </location>
</feature>
<dbReference type="AlphaFoldDB" id="A0A3N7F5Q8"/>
<keyword evidence="3" id="KW-1185">Reference proteome</keyword>
<evidence type="ECO:0000256" key="1">
    <source>
        <dbReference type="SAM" id="MobiDB-lite"/>
    </source>
</evidence>
<protein>
    <submittedName>
        <fullName evidence="2">Uncharacterized protein</fullName>
    </submittedName>
</protein>
<dbReference type="EMBL" id="CM009296">
    <property type="protein sequence ID" value="RQO92413.1"/>
    <property type="molecule type" value="Genomic_DNA"/>
</dbReference>
<gene>
    <name evidence="2" type="ORF">POPTR_007G020666</name>
</gene>
<sequence>MKRTINSSSFLIFGQTINAHSSSSHTYGFSPSQFHHQHHSHKAIFYTNTYHQQPPSIDIPSNTVSSPHQQ</sequence>
<organism evidence="2 3">
    <name type="scientific">Populus trichocarpa</name>
    <name type="common">Western balsam poplar</name>
    <name type="synonym">Populus balsamifera subsp. trichocarpa</name>
    <dbReference type="NCBI Taxonomy" id="3694"/>
    <lineage>
        <taxon>Eukaryota</taxon>
        <taxon>Viridiplantae</taxon>
        <taxon>Streptophyta</taxon>
        <taxon>Embryophyta</taxon>
        <taxon>Tracheophyta</taxon>
        <taxon>Spermatophyta</taxon>
        <taxon>Magnoliopsida</taxon>
        <taxon>eudicotyledons</taxon>
        <taxon>Gunneridae</taxon>
        <taxon>Pentapetalae</taxon>
        <taxon>rosids</taxon>
        <taxon>fabids</taxon>
        <taxon>Malpighiales</taxon>
        <taxon>Salicaceae</taxon>
        <taxon>Saliceae</taxon>
        <taxon>Populus</taxon>
    </lineage>
</organism>
<proteinExistence type="predicted"/>
<dbReference type="Proteomes" id="UP000006729">
    <property type="component" value="Chromosome 7"/>
</dbReference>